<dbReference type="EMBL" id="JBHSEP010000013">
    <property type="protein sequence ID" value="MFC4600076.1"/>
    <property type="molecule type" value="Genomic_DNA"/>
</dbReference>
<sequence>MIVHSFPPIIDAGCRMLILGSMPGAASLKAHRYYWNPRNYMWRILYALFGDGREPDDEYESRIAFALRSGVALWDTIASCEREGSLDSEIRQAIPNDIPGLLAEYPRVRAVVCNGTKSFSELIKHYGEHPEVRKRELLRMPSTSPIPTRDYRGLEDRLEAWKRLLDIQA</sequence>
<protein>
    <submittedName>
        <fullName evidence="2">DNA-deoxyinosine glycosylase</fullName>
        <ecNumber evidence="2">3.2.2.15</ecNumber>
    </submittedName>
</protein>
<dbReference type="GO" id="GO:0033958">
    <property type="term" value="F:DNA-deoxyinosine glycosylase activity"/>
    <property type="evidence" value="ECO:0007669"/>
    <property type="project" value="UniProtKB-EC"/>
</dbReference>
<dbReference type="Pfam" id="PF03167">
    <property type="entry name" value="UDG"/>
    <property type="match status" value="1"/>
</dbReference>
<reference evidence="3" key="1">
    <citation type="journal article" date="2019" name="Int. J. Syst. Evol. Microbiol.">
        <title>The Global Catalogue of Microorganisms (GCM) 10K type strain sequencing project: providing services to taxonomists for standard genome sequencing and annotation.</title>
        <authorList>
            <consortium name="The Broad Institute Genomics Platform"/>
            <consortium name="The Broad Institute Genome Sequencing Center for Infectious Disease"/>
            <person name="Wu L."/>
            <person name="Ma J."/>
        </authorList>
    </citation>
    <scope>NUCLEOTIDE SEQUENCE [LARGE SCALE GENOMIC DNA]</scope>
    <source>
        <strain evidence="3">CCUG 49571</strain>
    </source>
</reference>
<dbReference type="InterPro" id="IPR036895">
    <property type="entry name" value="Uracil-DNA_glycosylase-like_sf"/>
</dbReference>
<feature type="domain" description="Uracil-DNA glycosylase-like" evidence="1">
    <location>
        <begin position="7"/>
        <end position="165"/>
    </location>
</feature>
<organism evidence="2 3">
    <name type="scientific">Cohnella hongkongensis</name>
    <dbReference type="NCBI Taxonomy" id="178337"/>
    <lineage>
        <taxon>Bacteria</taxon>
        <taxon>Bacillati</taxon>
        <taxon>Bacillota</taxon>
        <taxon>Bacilli</taxon>
        <taxon>Bacillales</taxon>
        <taxon>Paenibacillaceae</taxon>
        <taxon>Cohnella</taxon>
    </lineage>
</organism>
<dbReference type="SUPFAM" id="SSF52141">
    <property type="entry name" value="Uracil-DNA glycosylase-like"/>
    <property type="match status" value="1"/>
</dbReference>
<evidence type="ECO:0000313" key="2">
    <source>
        <dbReference type="EMBL" id="MFC4600076.1"/>
    </source>
</evidence>
<dbReference type="Gene3D" id="3.40.470.10">
    <property type="entry name" value="Uracil-DNA glycosylase-like domain"/>
    <property type="match status" value="1"/>
</dbReference>
<accession>A0ABV9FH80</accession>
<dbReference type="EC" id="3.2.2.15" evidence="2"/>
<keyword evidence="2" id="KW-0378">Hydrolase</keyword>
<keyword evidence="3" id="KW-1185">Reference proteome</keyword>
<comment type="caution">
    <text evidence="2">The sequence shown here is derived from an EMBL/GenBank/DDBJ whole genome shotgun (WGS) entry which is preliminary data.</text>
</comment>
<gene>
    <name evidence="2" type="ORF">ACFO3S_17655</name>
</gene>
<dbReference type="InterPro" id="IPR005122">
    <property type="entry name" value="Uracil-DNA_glycosylase-like"/>
</dbReference>
<name>A0ABV9FH80_9BACL</name>
<evidence type="ECO:0000259" key="1">
    <source>
        <dbReference type="SMART" id="SM00986"/>
    </source>
</evidence>
<dbReference type="RefSeq" id="WP_378098855.1">
    <property type="nucleotide sequence ID" value="NZ_JBHSEP010000013.1"/>
</dbReference>
<evidence type="ECO:0000313" key="3">
    <source>
        <dbReference type="Proteomes" id="UP001596028"/>
    </source>
</evidence>
<keyword evidence="2" id="KW-0326">Glycosidase</keyword>
<dbReference type="InterPro" id="IPR026353">
    <property type="entry name" value="Hypoxan-DNA_Glyclase"/>
</dbReference>
<dbReference type="Proteomes" id="UP001596028">
    <property type="component" value="Unassembled WGS sequence"/>
</dbReference>
<dbReference type="CDD" id="cd10032">
    <property type="entry name" value="UDG-F6_HDG"/>
    <property type="match status" value="1"/>
</dbReference>
<dbReference type="SMART" id="SM00987">
    <property type="entry name" value="UreE_C"/>
    <property type="match status" value="1"/>
</dbReference>
<dbReference type="SMART" id="SM00986">
    <property type="entry name" value="UDG"/>
    <property type="match status" value="1"/>
</dbReference>
<proteinExistence type="predicted"/>
<dbReference type="NCBIfam" id="TIGR04274">
    <property type="entry name" value="hypoxanDNAglyco"/>
    <property type="match status" value="1"/>
</dbReference>